<evidence type="ECO:0000313" key="2">
    <source>
        <dbReference type="Proteomes" id="UP000814128"/>
    </source>
</evidence>
<sequence length="516" mass="56157">MATATILPPPLPIGYLPSVTPSDYHRIVSPKLQVPSNPRVTIPVGILTCQRDPLARELRTVVVNSSYLRPEPPKDGSKKAHQKQAKASAAPSLSKPYLQIILHDTVLFPEGGGQSHDIGLLTTEDGDTWEVDFVKRHGGVAVHYVAIKDSLDDVPELFAAGKEVHVALGEEGFKRRLDHMSMHTAQHLLSALIEAKLNIPTLAWSLSLYPAPSYVDLPRALTPAEVTLIQDEANRLVFEGRRVYVEVRELEAGQAGLDNGNAPSGREFGRGLPSDYTGGVHRVVIIDGIDRNPCCGTHLPSLSSLQLYILPPPTGSGSGPFRHLFLSGPRLLAHLNNVQTLLSRTASIMSCSANETPDRAALSVSESKRREKRIEDVERELARTLAEGLVEEMLRWRTDGGEGEWTRHIGRVDDTTGALSFLQAITSAFQDLVPKDSQSYLLLLTSAPSSPTQTSTTVVMVFGSDDARVKEVGEMLKAQFKTLKGGGKGTRWSGKATGVWFNDREGKQVALTLTQA</sequence>
<protein>
    <submittedName>
        <fullName evidence="1">ThrRS/AlaRS common domain-containing protein</fullName>
    </submittedName>
</protein>
<dbReference type="EMBL" id="MU273468">
    <property type="protein sequence ID" value="KAI0036736.1"/>
    <property type="molecule type" value="Genomic_DNA"/>
</dbReference>
<name>A0ACB8QZN5_9AGAM</name>
<gene>
    <name evidence="1" type="ORF">K488DRAFT_40385</name>
</gene>
<reference evidence="1" key="1">
    <citation type="submission" date="2021-02" db="EMBL/GenBank/DDBJ databases">
        <authorList>
            <consortium name="DOE Joint Genome Institute"/>
            <person name="Ahrendt S."/>
            <person name="Looney B.P."/>
            <person name="Miyauchi S."/>
            <person name="Morin E."/>
            <person name="Drula E."/>
            <person name="Courty P.E."/>
            <person name="Chicoki N."/>
            <person name="Fauchery L."/>
            <person name="Kohler A."/>
            <person name="Kuo A."/>
            <person name="Labutti K."/>
            <person name="Pangilinan J."/>
            <person name="Lipzen A."/>
            <person name="Riley R."/>
            <person name="Andreopoulos W."/>
            <person name="He G."/>
            <person name="Johnson J."/>
            <person name="Barry K.W."/>
            <person name="Grigoriev I.V."/>
            <person name="Nagy L."/>
            <person name="Hibbett D."/>
            <person name="Henrissat B."/>
            <person name="Matheny P.B."/>
            <person name="Labbe J."/>
            <person name="Martin F."/>
        </authorList>
    </citation>
    <scope>NUCLEOTIDE SEQUENCE</scope>
    <source>
        <strain evidence="1">EC-137</strain>
    </source>
</reference>
<accession>A0ACB8QZN5</accession>
<keyword evidence="2" id="KW-1185">Reference proteome</keyword>
<reference evidence="1" key="2">
    <citation type="journal article" date="2022" name="New Phytol.">
        <title>Evolutionary transition to the ectomycorrhizal habit in the genomes of a hyperdiverse lineage of mushroom-forming fungi.</title>
        <authorList>
            <person name="Looney B."/>
            <person name="Miyauchi S."/>
            <person name="Morin E."/>
            <person name="Drula E."/>
            <person name="Courty P.E."/>
            <person name="Kohler A."/>
            <person name="Kuo A."/>
            <person name="LaButti K."/>
            <person name="Pangilinan J."/>
            <person name="Lipzen A."/>
            <person name="Riley R."/>
            <person name="Andreopoulos W."/>
            <person name="He G."/>
            <person name="Johnson J."/>
            <person name="Nolan M."/>
            <person name="Tritt A."/>
            <person name="Barry K.W."/>
            <person name="Grigoriev I.V."/>
            <person name="Nagy L.G."/>
            <person name="Hibbett D."/>
            <person name="Henrissat B."/>
            <person name="Matheny P.B."/>
            <person name="Labbe J."/>
            <person name="Martin F.M."/>
        </authorList>
    </citation>
    <scope>NUCLEOTIDE SEQUENCE</scope>
    <source>
        <strain evidence="1">EC-137</strain>
    </source>
</reference>
<organism evidence="1 2">
    <name type="scientific">Vararia minispora EC-137</name>
    <dbReference type="NCBI Taxonomy" id="1314806"/>
    <lineage>
        <taxon>Eukaryota</taxon>
        <taxon>Fungi</taxon>
        <taxon>Dikarya</taxon>
        <taxon>Basidiomycota</taxon>
        <taxon>Agaricomycotina</taxon>
        <taxon>Agaricomycetes</taxon>
        <taxon>Russulales</taxon>
        <taxon>Lachnocladiaceae</taxon>
        <taxon>Vararia</taxon>
    </lineage>
</organism>
<comment type="caution">
    <text evidence="1">The sequence shown here is derived from an EMBL/GenBank/DDBJ whole genome shotgun (WGS) entry which is preliminary data.</text>
</comment>
<evidence type="ECO:0000313" key="1">
    <source>
        <dbReference type="EMBL" id="KAI0036736.1"/>
    </source>
</evidence>
<dbReference type="Proteomes" id="UP000814128">
    <property type="component" value="Unassembled WGS sequence"/>
</dbReference>
<proteinExistence type="predicted"/>